<evidence type="ECO:0000256" key="1">
    <source>
        <dbReference type="SAM" id="MobiDB-lite"/>
    </source>
</evidence>
<dbReference type="EMBL" id="JACEIK010001037">
    <property type="protein sequence ID" value="MCD7465306.1"/>
    <property type="molecule type" value="Genomic_DNA"/>
</dbReference>
<dbReference type="Proteomes" id="UP000823775">
    <property type="component" value="Unassembled WGS sequence"/>
</dbReference>
<feature type="compositionally biased region" description="Basic and acidic residues" evidence="1">
    <location>
        <begin position="19"/>
        <end position="31"/>
    </location>
</feature>
<feature type="region of interest" description="Disordered" evidence="1">
    <location>
        <begin position="1"/>
        <end position="56"/>
    </location>
</feature>
<evidence type="ECO:0000313" key="2">
    <source>
        <dbReference type="EMBL" id="MCD7465306.1"/>
    </source>
</evidence>
<feature type="compositionally biased region" description="Basic and acidic residues" evidence="1">
    <location>
        <begin position="40"/>
        <end position="56"/>
    </location>
</feature>
<accession>A0ABS8T2M0</accession>
<protein>
    <submittedName>
        <fullName evidence="2">Uncharacterized protein</fullName>
    </submittedName>
</protein>
<gene>
    <name evidence="2" type="ORF">HAX54_001016</name>
</gene>
<evidence type="ECO:0000313" key="3">
    <source>
        <dbReference type="Proteomes" id="UP000823775"/>
    </source>
</evidence>
<organism evidence="2 3">
    <name type="scientific">Datura stramonium</name>
    <name type="common">Jimsonweed</name>
    <name type="synonym">Common thornapple</name>
    <dbReference type="NCBI Taxonomy" id="4076"/>
    <lineage>
        <taxon>Eukaryota</taxon>
        <taxon>Viridiplantae</taxon>
        <taxon>Streptophyta</taxon>
        <taxon>Embryophyta</taxon>
        <taxon>Tracheophyta</taxon>
        <taxon>Spermatophyta</taxon>
        <taxon>Magnoliopsida</taxon>
        <taxon>eudicotyledons</taxon>
        <taxon>Gunneridae</taxon>
        <taxon>Pentapetalae</taxon>
        <taxon>asterids</taxon>
        <taxon>lamiids</taxon>
        <taxon>Solanales</taxon>
        <taxon>Solanaceae</taxon>
        <taxon>Solanoideae</taxon>
        <taxon>Datureae</taxon>
        <taxon>Datura</taxon>
    </lineage>
</organism>
<keyword evidence="3" id="KW-1185">Reference proteome</keyword>
<name>A0ABS8T2M0_DATST</name>
<proteinExistence type="predicted"/>
<feature type="non-terminal residue" evidence="2">
    <location>
        <position position="1"/>
    </location>
</feature>
<reference evidence="2 3" key="1">
    <citation type="journal article" date="2021" name="BMC Genomics">
        <title>Datura genome reveals duplications of psychoactive alkaloid biosynthetic genes and high mutation rate following tissue culture.</title>
        <authorList>
            <person name="Rajewski A."/>
            <person name="Carter-House D."/>
            <person name="Stajich J."/>
            <person name="Litt A."/>
        </authorList>
    </citation>
    <scope>NUCLEOTIDE SEQUENCE [LARGE SCALE GENOMIC DNA]</scope>
    <source>
        <strain evidence="2">AR-01</strain>
    </source>
</reference>
<sequence length="56" mass="6332">EVIIPRETSSVTTNGGMNKGEELRPDLDRNRHAQNKLQQKVKEAKELHHGTRIGDV</sequence>
<feature type="compositionally biased region" description="Polar residues" evidence="1">
    <location>
        <begin position="7"/>
        <end position="16"/>
    </location>
</feature>
<comment type="caution">
    <text evidence="2">The sequence shown here is derived from an EMBL/GenBank/DDBJ whole genome shotgun (WGS) entry which is preliminary data.</text>
</comment>